<dbReference type="GO" id="GO:1990817">
    <property type="term" value="F:poly(A) RNA polymerase activity"/>
    <property type="evidence" value="ECO:0007669"/>
    <property type="project" value="UniProtKB-UniRule"/>
</dbReference>
<dbReference type="EMBL" id="DS268408">
    <property type="protein sequence ID" value="EFO86310.1"/>
    <property type="molecule type" value="Genomic_DNA"/>
</dbReference>
<feature type="compositionally biased region" description="Polar residues" evidence="15">
    <location>
        <begin position="502"/>
        <end position="513"/>
    </location>
</feature>
<evidence type="ECO:0000256" key="2">
    <source>
        <dbReference type="ARBA" id="ARBA00004123"/>
    </source>
</evidence>
<dbReference type="InterPro" id="IPR014492">
    <property type="entry name" value="PolyA_polymerase"/>
</dbReference>
<dbReference type="InterPro" id="IPR048840">
    <property type="entry name" value="PolA_pol_NTPase"/>
</dbReference>
<evidence type="ECO:0000256" key="9">
    <source>
        <dbReference type="ARBA" id="ARBA00022842"/>
    </source>
</evidence>
<evidence type="ECO:0000256" key="5">
    <source>
        <dbReference type="ARBA" id="ARBA00022679"/>
    </source>
</evidence>
<keyword evidence="20" id="KW-1185">Reference proteome</keyword>
<evidence type="ECO:0000256" key="3">
    <source>
        <dbReference type="ARBA" id="ARBA00010912"/>
    </source>
</evidence>
<dbReference type="Gene3D" id="3.30.70.590">
    <property type="entry name" value="Poly(A) polymerase predicted RNA binding domain"/>
    <property type="match status" value="1"/>
</dbReference>
<feature type="domain" description="Poly(A) polymerase RNA-binding" evidence="16">
    <location>
        <begin position="341"/>
        <end position="399"/>
    </location>
</feature>
<keyword evidence="4 12" id="KW-0507">mRNA processing</keyword>
<evidence type="ECO:0000259" key="17">
    <source>
        <dbReference type="Pfam" id="PF04928"/>
    </source>
</evidence>
<feature type="binding site" evidence="14">
    <location>
        <position position="138"/>
    </location>
    <ligand>
        <name>Mg(2+)</name>
        <dbReference type="ChEBI" id="CHEBI:18420"/>
        <label>2</label>
        <note>catalytic</note>
    </ligand>
</feature>
<dbReference type="eggNOG" id="KOG2245">
    <property type="taxonomic scope" value="Eukaryota"/>
</dbReference>
<dbReference type="PIRSF" id="PIRSF018425">
    <property type="entry name" value="PolyA_polymerase"/>
    <property type="match status" value="1"/>
</dbReference>
<evidence type="ECO:0000256" key="11">
    <source>
        <dbReference type="ARBA" id="ARBA00048830"/>
    </source>
</evidence>
<evidence type="ECO:0000256" key="14">
    <source>
        <dbReference type="PIRSR" id="PIRSR018425-2"/>
    </source>
</evidence>
<feature type="binding site" evidence="13">
    <location>
        <begin position="87"/>
        <end position="89"/>
    </location>
    <ligand>
        <name>ATP</name>
        <dbReference type="ChEBI" id="CHEBI:30616"/>
    </ligand>
</feature>
<dbReference type="PANTHER" id="PTHR10682:SF10">
    <property type="entry name" value="POLYNUCLEOTIDE ADENYLYLTRANSFERASE"/>
    <property type="match status" value="1"/>
</dbReference>
<organism evidence="20">
    <name type="scientific">Caenorhabditis remanei</name>
    <name type="common">Caenorhabditis vulgaris</name>
    <dbReference type="NCBI Taxonomy" id="31234"/>
    <lineage>
        <taxon>Eukaryota</taxon>
        <taxon>Metazoa</taxon>
        <taxon>Ecdysozoa</taxon>
        <taxon>Nematoda</taxon>
        <taxon>Chromadorea</taxon>
        <taxon>Rhabditida</taxon>
        <taxon>Rhabditina</taxon>
        <taxon>Rhabditomorpha</taxon>
        <taxon>Rhabditoidea</taxon>
        <taxon>Rhabditidae</taxon>
        <taxon>Peloderinae</taxon>
        <taxon>Caenorhabditis</taxon>
    </lineage>
</organism>
<name>E3LGT2_CAERE</name>
<keyword evidence="7 12" id="KW-0547">Nucleotide-binding</keyword>
<dbReference type="Gene3D" id="3.30.460.10">
    <property type="entry name" value="Beta Polymerase, domain 2"/>
    <property type="match status" value="1"/>
</dbReference>
<dbReference type="SUPFAM" id="SSF81301">
    <property type="entry name" value="Nucleotidyltransferase"/>
    <property type="match status" value="1"/>
</dbReference>
<comment type="cofactor">
    <cofactor evidence="14">
        <name>Mg(2+)</name>
        <dbReference type="ChEBI" id="CHEBI:18420"/>
    </cofactor>
    <text evidence="14">Binds 2 magnesium ions. Also active with manganese.</text>
</comment>
<comment type="subcellular location">
    <subcellularLocation>
        <location evidence="2 12">Nucleus</location>
    </subcellularLocation>
</comment>
<dbReference type="GO" id="GO:0005634">
    <property type="term" value="C:nucleus"/>
    <property type="evidence" value="ECO:0007669"/>
    <property type="project" value="UniProtKB-SubCell"/>
</dbReference>
<dbReference type="InterPro" id="IPR007012">
    <property type="entry name" value="PolA_pol_cen_dom"/>
</dbReference>
<dbReference type="CDD" id="cd05402">
    <property type="entry name" value="NT_PAP_TUTase"/>
    <property type="match status" value="1"/>
</dbReference>
<evidence type="ECO:0000259" key="16">
    <source>
        <dbReference type="Pfam" id="PF04926"/>
    </source>
</evidence>
<comment type="cofactor">
    <cofactor evidence="1">
        <name>Mn(2+)</name>
        <dbReference type="ChEBI" id="CHEBI:29035"/>
    </cofactor>
</comment>
<evidence type="ECO:0000313" key="19">
    <source>
        <dbReference type="EMBL" id="EFO86310.1"/>
    </source>
</evidence>
<accession>E3LGT2</accession>
<dbReference type="SUPFAM" id="SSF55003">
    <property type="entry name" value="PAP/Archaeal CCA-adding enzyme, C-terminal domain"/>
    <property type="match status" value="1"/>
</dbReference>
<dbReference type="HOGENOM" id="CLU_011511_4_0_1"/>
<evidence type="ECO:0000259" key="18">
    <source>
        <dbReference type="Pfam" id="PF20750"/>
    </source>
</evidence>
<dbReference type="GO" id="GO:0006397">
    <property type="term" value="P:mRNA processing"/>
    <property type="evidence" value="ECO:0007669"/>
    <property type="project" value="UniProtKB-KW"/>
</dbReference>
<dbReference type="InterPro" id="IPR011068">
    <property type="entry name" value="NuclTrfase_I-like_C"/>
</dbReference>
<comment type="similarity">
    <text evidence="3 12">Belongs to the poly(A) polymerase family.</text>
</comment>
<dbReference type="InterPro" id="IPR007010">
    <property type="entry name" value="PolA_pol_RNA-bd_dom"/>
</dbReference>
<feature type="binding site" evidence="14">
    <location>
        <position position="102"/>
    </location>
    <ligand>
        <name>Mg(2+)</name>
        <dbReference type="ChEBI" id="CHEBI:18420"/>
        <label>2</label>
        <note>catalytic</note>
    </ligand>
</feature>
<dbReference type="SUPFAM" id="SSF81631">
    <property type="entry name" value="PAP/OAS1 substrate-binding domain"/>
    <property type="match status" value="1"/>
</dbReference>
<feature type="binding site" evidence="13">
    <location>
        <begin position="100"/>
        <end position="102"/>
    </location>
    <ligand>
        <name>ATP</name>
        <dbReference type="ChEBI" id="CHEBI:30616"/>
    </ligand>
</feature>
<dbReference type="GO" id="GO:0003723">
    <property type="term" value="F:RNA binding"/>
    <property type="evidence" value="ECO:0007669"/>
    <property type="project" value="UniProtKB-UniRule"/>
</dbReference>
<evidence type="ECO:0000256" key="8">
    <source>
        <dbReference type="ARBA" id="ARBA00022840"/>
    </source>
</evidence>
<evidence type="ECO:0000256" key="6">
    <source>
        <dbReference type="ARBA" id="ARBA00022723"/>
    </source>
</evidence>
<dbReference type="Pfam" id="PF04928">
    <property type="entry name" value="PAP_central"/>
    <property type="match status" value="1"/>
</dbReference>
<keyword evidence="5 12" id="KW-0808">Transferase</keyword>
<dbReference type="STRING" id="31234.E3LGT2"/>
<keyword evidence="9 14" id="KW-0460">Magnesium</keyword>
<gene>
    <name evidence="19" type="ORF">CRE_01617</name>
</gene>
<feature type="region of interest" description="Disordered" evidence="15">
    <location>
        <begin position="471"/>
        <end position="513"/>
    </location>
</feature>
<dbReference type="Pfam" id="PF04926">
    <property type="entry name" value="PAP_RNA-bind"/>
    <property type="match status" value="2"/>
</dbReference>
<dbReference type="Proteomes" id="UP000008281">
    <property type="component" value="Unassembled WGS sequence"/>
</dbReference>
<keyword evidence="10 12" id="KW-0539">Nucleus</keyword>
<dbReference type="Gene3D" id="1.10.1410.10">
    <property type="match status" value="1"/>
</dbReference>
<feature type="domain" description="Poly(A) polymerase nucleotidyltransferase" evidence="18">
    <location>
        <begin position="11"/>
        <end position="117"/>
    </location>
</feature>
<evidence type="ECO:0000256" key="10">
    <source>
        <dbReference type="ARBA" id="ARBA00023242"/>
    </source>
</evidence>
<dbReference type="GO" id="GO:0046872">
    <property type="term" value="F:metal ion binding"/>
    <property type="evidence" value="ECO:0007669"/>
    <property type="project" value="UniProtKB-KW"/>
</dbReference>
<dbReference type="InterPro" id="IPR043519">
    <property type="entry name" value="NT_sf"/>
</dbReference>
<feature type="domain" description="Poly(A) polymerase nucleotidyltransferase" evidence="18">
    <location>
        <begin position="122"/>
        <end position="185"/>
    </location>
</feature>
<feature type="binding site" evidence="14">
    <location>
        <position position="100"/>
    </location>
    <ligand>
        <name>Mg(2+)</name>
        <dbReference type="ChEBI" id="CHEBI:18420"/>
        <label>2</label>
        <note>catalytic</note>
    </ligand>
</feature>
<dbReference type="OMA" id="ALWWIRY"/>
<evidence type="ECO:0000256" key="15">
    <source>
        <dbReference type="SAM" id="MobiDB-lite"/>
    </source>
</evidence>
<feature type="domain" description="Poly(A) polymerase central" evidence="17">
    <location>
        <begin position="190"/>
        <end position="338"/>
    </location>
</feature>
<evidence type="ECO:0000313" key="20">
    <source>
        <dbReference type="Proteomes" id="UP000008281"/>
    </source>
</evidence>
<dbReference type="AlphaFoldDB" id="E3LGT2"/>
<comment type="catalytic activity">
    <reaction evidence="11 12">
        <text>RNA(n) + ATP = RNA(n)-3'-adenine ribonucleotide + diphosphate</text>
        <dbReference type="Rhea" id="RHEA:11332"/>
        <dbReference type="Rhea" id="RHEA-COMP:14527"/>
        <dbReference type="Rhea" id="RHEA-COMP:17347"/>
        <dbReference type="ChEBI" id="CHEBI:30616"/>
        <dbReference type="ChEBI" id="CHEBI:33019"/>
        <dbReference type="ChEBI" id="CHEBI:140395"/>
        <dbReference type="ChEBI" id="CHEBI:173115"/>
        <dbReference type="EC" id="2.7.7.19"/>
    </reaction>
</comment>
<dbReference type="EC" id="2.7.7.19" evidence="12"/>
<feature type="binding site" evidence="14">
    <location>
        <position position="102"/>
    </location>
    <ligand>
        <name>Mg(2+)</name>
        <dbReference type="ChEBI" id="CHEBI:18420"/>
        <label>1</label>
        <note>catalytic</note>
    </ligand>
</feature>
<feature type="binding site" evidence="14">
    <location>
        <position position="100"/>
    </location>
    <ligand>
        <name>Mg(2+)</name>
        <dbReference type="ChEBI" id="CHEBI:18420"/>
        <label>1</label>
        <note>catalytic</note>
    </ligand>
</feature>
<feature type="binding site" evidence="13">
    <location>
        <position position="199"/>
    </location>
    <ligand>
        <name>ATP</name>
        <dbReference type="ChEBI" id="CHEBI:30616"/>
    </ligand>
</feature>
<evidence type="ECO:0000256" key="4">
    <source>
        <dbReference type="ARBA" id="ARBA00022664"/>
    </source>
</evidence>
<evidence type="ECO:0000256" key="12">
    <source>
        <dbReference type="PIRNR" id="PIRNR018425"/>
    </source>
</evidence>
<feature type="binding site" evidence="13">
    <location>
        <position position="138"/>
    </location>
    <ligand>
        <name>ATP</name>
        <dbReference type="ChEBI" id="CHEBI:30616"/>
    </ligand>
</feature>
<keyword evidence="6 14" id="KW-0479">Metal-binding</keyword>
<dbReference type="GO" id="GO:0031123">
    <property type="term" value="P:RNA 3'-end processing"/>
    <property type="evidence" value="ECO:0007669"/>
    <property type="project" value="InterPro"/>
</dbReference>
<evidence type="ECO:0000256" key="1">
    <source>
        <dbReference type="ARBA" id="ARBA00001936"/>
    </source>
</evidence>
<evidence type="ECO:0000256" key="7">
    <source>
        <dbReference type="ARBA" id="ARBA00022741"/>
    </source>
</evidence>
<feature type="domain" description="Poly(A) polymerase RNA-binding" evidence="16">
    <location>
        <begin position="405"/>
        <end position="464"/>
    </location>
</feature>
<evidence type="ECO:0000256" key="13">
    <source>
        <dbReference type="PIRSR" id="PIRSR018425-1"/>
    </source>
</evidence>
<protein>
    <recommendedName>
        <fullName evidence="12">Poly(A) polymerase</fullName>
        <ecNumber evidence="12">2.7.7.19</ecNumber>
    </recommendedName>
</protein>
<dbReference type="GO" id="GO:0005524">
    <property type="term" value="F:ATP binding"/>
    <property type="evidence" value="ECO:0007669"/>
    <property type="project" value="UniProtKB-UniRule"/>
</dbReference>
<sequence length="513" mass="58444">MSSTMSAPTFGISQPISMDFPNKKDLLLNKSLTETLKSFNCFEPSEETSQRVKVLNKLNFLVKKWIHLLTITRIPMDVDAGGKLIAFGSYRLGVHSSGSDIDTLVLAPRHVTRLDFILENFTAFVPIMTFKYSGIDIDLLFARLDMPTVPDNIDLSDDNILKNLDPESVRSLNGCRVAEQLLKQVPNQSTFCETLRAVKLWAKNHGIYSNAIGFFGGIAWAILVARTCQLYPNAAPSKLIQKVFFVFSTWNWPSPVILKHMENRFDMQNLSQLVWDPRRNYADRLHLMPIITPSFPEQNSTHNVSRSTLQVIQNEMKEAFKICEHVQKGKATWKDLLEETNFFCKYRHLIAVSINAEKEKEDTDFAGFFESRIRQLVQLLERNSQVQIAQVNTRKFKAPFSPGKSQWFIGLEFIQAAKNLDLTEEIKRFKKIIGNQAKEKIGTVQIDAAYVKKSKLITYISAAELKRGKFMKKDTSPEKENANRKRPTTTQSGDDVKKPRTAFNSIGSVQTTF</sequence>
<keyword evidence="8 12" id="KW-0067">ATP-binding</keyword>
<dbReference type="InParanoid" id="E3LGT2"/>
<comment type="function">
    <text evidence="12">Polymerase that creates the 3'-poly(A) tail of mRNA's.</text>
</comment>
<dbReference type="Pfam" id="PF20750">
    <property type="entry name" value="PAP_NTPase"/>
    <property type="match status" value="2"/>
</dbReference>
<dbReference type="OrthoDB" id="412748at2759"/>
<reference evidence="19" key="1">
    <citation type="submission" date="2007-07" db="EMBL/GenBank/DDBJ databases">
        <title>PCAP assembly of the Caenorhabditis remanei genome.</title>
        <authorList>
            <consortium name="The Caenorhabditis remanei Sequencing Consortium"/>
            <person name="Wilson R.K."/>
        </authorList>
    </citation>
    <scope>NUCLEOTIDE SEQUENCE [LARGE SCALE GENOMIC DNA]</scope>
    <source>
        <strain evidence="19">PB4641</strain>
    </source>
</reference>
<dbReference type="FunFam" id="1.10.1410.10:FF:000001">
    <property type="entry name" value="Putative poly(A) polymerase gamma"/>
    <property type="match status" value="1"/>
</dbReference>
<proteinExistence type="inferred from homology"/>
<feature type="binding site" evidence="13">
    <location>
        <position position="208"/>
    </location>
    <ligand>
        <name>ATP</name>
        <dbReference type="ChEBI" id="CHEBI:30616"/>
    </ligand>
</feature>
<feature type="compositionally biased region" description="Basic and acidic residues" evidence="15">
    <location>
        <begin position="471"/>
        <end position="483"/>
    </location>
</feature>
<dbReference type="PANTHER" id="PTHR10682">
    <property type="entry name" value="POLY A POLYMERASE"/>
    <property type="match status" value="1"/>
</dbReference>